<comment type="domain">
    <text evidence="5">The PRC barrel domain binds ribosomal protein uS19.</text>
</comment>
<dbReference type="NCBIfam" id="TIGR02273">
    <property type="entry name" value="16S_RimM"/>
    <property type="match status" value="1"/>
</dbReference>
<comment type="subunit">
    <text evidence="5">Binds ribosomal protein uS19.</text>
</comment>
<dbReference type="eggNOG" id="COG0806">
    <property type="taxonomic scope" value="Bacteria"/>
</dbReference>
<comment type="function">
    <text evidence="5">An accessory protein needed during the final step in the assembly of 30S ribosomal subunit, possibly for assembly of the head region. Essential for efficient processing of 16S rRNA. May be needed both before and after RbfA during the maturation of 16S rRNA. It has affinity for free ribosomal 30S subunits but not for 70S ribosomes.</text>
</comment>
<sequence length="178" mass="20998">MRALFFYKMDYIKIGIIKNSHGLDGEVKVLPVTEYPELFETLEVLMLAKETEIVKALRVSSVRQHNEFYLIKFENIDDIETAKKLSGYNIMYPANLLPELDENEYYWFEIKGFKVFDMENNFVGELEDYEETGSVEAFRIKSENEYFLISNNPYHVLKIDKINKRIVINRDGLISEDI</sequence>
<keyword evidence="2 5" id="KW-0690">Ribosome biogenesis</keyword>
<dbReference type="InterPro" id="IPR009000">
    <property type="entry name" value="Transl_B-barrel_sf"/>
</dbReference>
<dbReference type="InterPro" id="IPR027275">
    <property type="entry name" value="PRC-brl_dom"/>
</dbReference>
<reference evidence="8 9" key="1">
    <citation type="journal article" date="2010" name="DNA Res.">
        <title>Bacterial lifestyle in a deep-sea hydrothermal vent chimney revealed by the genome sequence of the thermophilic bacterium Deferribacter desulfuricans SSM1.</title>
        <authorList>
            <person name="Takaki Y."/>
            <person name="Shimamura S."/>
            <person name="Nakagawa S."/>
            <person name="Fukuhara Y."/>
            <person name="Horikawa H."/>
            <person name="Ankai A."/>
            <person name="Harada T."/>
            <person name="Hosoyama A."/>
            <person name="Oguchi A."/>
            <person name="Fukui S."/>
            <person name="Fujita N."/>
            <person name="Takami H."/>
            <person name="Takai K."/>
        </authorList>
    </citation>
    <scope>NUCLEOTIDE SEQUENCE [LARGE SCALE GENOMIC DNA]</scope>
    <source>
        <strain evidence="9">DSM 14783 / JCM 11476 / NBRC 101012 / SSM1</strain>
    </source>
</reference>
<dbReference type="InterPro" id="IPR002676">
    <property type="entry name" value="RimM_N"/>
</dbReference>
<dbReference type="EMBL" id="AP011529">
    <property type="protein sequence ID" value="BAI79760.1"/>
    <property type="molecule type" value="Genomic_DNA"/>
</dbReference>
<evidence type="ECO:0000256" key="3">
    <source>
        <dbReference type="ARBA" id="ARBA00022552"/>
    </source>
</evidence>
<dbReference type="Proteomes" id="UP000001520">
    <property type="component" value="Chromosome"/>
</dbReference>
<name>D3PAY7_DEFDS</name>
<dbReference type="InterPro" id="IPR011961">
    <property type="entry name" value="RimM"/>
</dbReference>
<dbReference type="InterPro" id="IPR011033">
    <property type="entry name" value="PRC_barrel-like_sf"/>
</dbReference>
<dbReference type="Pfam" id="PF05239">
    <property type="entry name" value="PRC"/>
    <property type="match status" value="1"/>
</dbReference>
<keyword evidence="1 5" id="KW-0963">Cytoplasm</keyword>
<dbReference type="GO" id="GO:0006364">
    <property type="term" value="P:rRNA processing"/>
    <property type="evidence" value="ECO:0007669"/>
    <property type="project" value="UniProtKB-UniRule"/>
</dbReference>
<protein>
    <recommendedName>
        <fullName evidence="5">Ribosome maturation factor RimM</fullName>
    </recommendedName>
</protein>
<feature type="domain" description="RimM N-terminal" evidence="6">
    <location>
        <begin position="14"/>
        <end position="93"/>
    </location>
</feature>
<dbReference type="SUPFAM" id="SSF50447">
    <property type="entry name" value="Translation proteins"/>
    <property type="match status" value="1"/>
</dbReference>
<dbReference type="STRING" id="639282.DEFDS_0252"/>
<proteinExistence type="inferred from homology"/>
<dbReference type="GO" id="GO:0005737">
    <property type="term" value="C:cytoplasm"/>
    <property type="evidence" value="ECO:0007669"/>
    <property type="project" value="UniProtKB-SubCell"/>
</dbReference>
<dbReference type="PANTHER" id="PTHR33692:SF1">
    <property type="entry name" value="RIBOSOME MATURATION FACTOR RIMM"/>
    <property type="match status" value="1"/>
</dbReference>
<dbReference type="AlphaFoldDB" id="D3PAY7"/>
<dbReference type="PANTHER" id="PTHR33692">
    <property type="entry name" value="RIBOSOME MATURATION FACTOR RIMM"/>
    <property type="match status" value="1"/>
</dbReference>
<dbReference type="Pfam" id="PF01782">
    <property type="entry name" value="RimM"/>
    <property type="match status" value="1"/>
</dbReference>
<dbReference type="GO" id="GO:0005840">
    <property type="term" value="C:ribosome"/>
    <property type="evidence" value="ECO:0007669"/>
    <property type="project" value="InterPro"/>
</dbReference>
<feature type="domain" description="PRC-barrel" evidence="7">
    <location>
        <begin position="102"/>
        <end position="170"/>
    </location>
</feature>
<dbReference type="GO" id="GO:0042274">
    <property type="term" value="P:ribosomal small subunit biogenesis"/>
    <property type="evidence" value="ECO:0007669"/>
    <property type="project" value="UniProtKB-UniRule"/>
</dbReference>
<accession>D3PAY7</accession>
<keyword evidence="4 5" id="KW-0143">Chaperone</keyword>
<evidence type="ECO:0000256" key="5">
    <source>
        <dbReference type="HAMAP-Rule" id="MF_00014"/>
    </source>
</evidence>
<keyword evidence="9" id="KW-1185">Reference proteome</keyword>
<evidence type="ECO:0000256" key="4">
    <source>
        <dbReference type="ARBA" id="ARBA00023186"/>
    </source>
</evidence>
<evidence type="ECO:0000256" key="2">
    <source>
        <dbReference type="ARBA" id="ARBA00022517"/>
    </source>
</evidence>
<dbReference type="SUPFAM" id="SSF50346">
    <property type="entry name" value="PRC-barrel domain"/>
    <property type="match status" value="1"/>
</dbReference>
<dbReference type="GO" id="GO:0043022">
    <property type="term" value="F:ribosome binding"/>
    <property type="evidence" value="ECO:0007669"/>
    <property type="project" value="InterPro"/>
</dbReference>
<dbReference type="HAMAP" id="MF_00014">
    <property type="entry name" value="Ribosome_mat_RimM"/>
    <property type="match status" value="1"/>
</dbReference>
<dbReference type="Gene3D" id="2.30.30.240">
    <property type="entry name" value="PRC-barrel domain"/>
    <property type="match status" value="1"/>
</dbReference>
<dbReference type="KEGG" id="ddf:DEFDS_0252"/>
<dbReference type="InterPro" id="IPR036976">
    <property type="entry name" value="RimM_N_sf"/>
</dbReference>
<evidence type="ECO:0000256" key="1">
    <source>
        <dbReference type="ARBA" id="ARBA00022490"/>
    </source>
</evidence>
<comment type="similarity">
    <text evidence="5">Belongs to the RimM family.</text>
</comment>
<comment type="subcellular location">
    <subcellularLocation>
        <location evidence="5">Cytoplasm</location>
    </subcellularLocation>
</comment>
<organism evidence="8 9">
    <name type="scientific">Deferribacter desulfuricans (strain DSM 14783 / JCM 11476 / NBRC 101012 / SSM1)</name>
    <dbReference type="NCBI Taxonomy" id="639282"/>
    <lineage>
        <taxon>Bacteria</taxon>
        <taxon>Pseudomonadati</taxon>
        <taxon>Deferribacterota</taxon>
        <taxon>Deferribacteres</taxon>
        <taxon>Deferribacterales</taxon>
        <taxon>Deferribacteraceae</taxon>
        <taxon>Deferribacter</taxon>
    </lineage>
</organism>
<evidence type="ECO:0000259" key="7">
    <source>
        <dbReference type="Pfam" id="PF05239"/>
    </source>
</evidence>
<evidence type="ECO:0000313" key="9">
    <source>
        <dbReference type="Proteomes" id="UP000001520"/>
    </source>
</evidence>
<gene>
    <name evidence="5" type="primary">rimM</name>
    <name evidence="8" type="ordered locus">DEFDS_0252</name>
</gene>
<evidence type="ECO:0000313" key="8">
    <source>
        <dbReference type="EMBL" id="BAI79760.1"/>
    </source>
</evidence>
<dbReference type="HOGENOM" id="CLU_077636_3_2_0"/>
<dbReference type="Gene3D" id="2.40.30.60">
    <property type="entry name" value="RimM"/>
    <property type="match status" value="1"/>
</dbReference>
<keyword evidence="3 5" id="KW-0698">rRNA processing</keyword>
<evidence type="ECO:0000259" key="6">
    <source>
        <dbReference type="Pfam" id="PF01782"/>
    </source>
</evidence>